<keyword evidence="5" id="KW-1185">Reference proteome</keyword>
<dbReference type="PROSITE" id="PS51178">
    <property type="entry name" value="PASTA"/>
    <property type="match status" value="3"/>
</dbReference>
<dbReference type="Proteomes" id="UP000295334">
    <property type="component" value="Unassembled WGS sequence"/>
</dbReference>
<feature type="transmembrane region" description="Helical" evidence="2">
    <location>
        <begin position="6"/>
        <end position="26"/>
    </location>
</feature>
<feature type="domain" description="PASTA" evidence="3">
    <location>
        <begin position="103"/>
        <end position="173"/>
    </location>
</feature>
<evidence type="ECO:0000259" key="3">
    <source>
        <dbReference type="PROSITE" id="PS51178"/>
    </source>
</evidence>
<comment type="caution">
    <text evidence="4">The sequence shown here is derived from an EMBL/GenBank/DDBJ whole genome shotgun (WGS) entry which is preliminary data.</text>
</comment>
<reference evidence="4 5" key="1">
    <citation type="submission" date="2019-03" db="EMBL/GenBank/DDBJ databases">
        <authorList>
            <person name="Kim M.K.M."/>
        </authorList>
    </citation>
    <scope>NUCLEOTIDE SEQUENCE [LARGE SCALE GENOMIC DNA]</scope>
    <source>
        <strain evidence="4 5">17J68-12</strain>
    </source>
</reference>
<dbReference type="Pfam" id="PF03793">
    <property type="entry name" value="PASTA"/>
    <property type="match status" value="3"/>
</dbReference>
<accession>A0A4R1B8V8</accession>
<feature type="compositionally biased region" description="Low complexity" evidence="1">
    <location>
        <begin position="256"/>
        <end position="273"/>
    </location>
</feature>
<dbReference type="CDD" id="cd06577">
    <property type="entry name" value="PASTA_pknB"/>
    <property type="match status" value="3"/>
</dbReference>
<keyword evidence="2" id="KW-0812">Transmembrane</keyword>
<dbReference type="InterPro" id="IPR005543">
    <property type="entry name" value="PASTA_dom"/>
</dbReference>
<dbReference type="Gene3D" id="3.30.10.20">
    <property type="match status" value="3"/>
</dbReference>
<protein>
    <submittedName>
        <fullName evidence="4">PASTA domain-containing protein</fullName>
    </submittedName>
</protein>
<dbReference type="SMART" id="SM00740">
    <property type="entry name" value="PASTA"/>
    <property type="match status" value="3"/>
</dbReference>
<evidence type="ECO:0000256" key="2">
    <source>
        <dbReference type="SAM" id="Phobius"/>
    </source>
</evidence>
<feature type="domain" description="PASTA" evidence="3">
    <location>
        <begin position="176"/>
        <end position="249"/>
    </location>
</feature>
<keyword evidence="2" id="KW-0472">Membrane</keyword>
<evidence type="ECO:0000313" key="4">
    <source>
        <dbReference type="EMBL" id="TCJ12689.1"/>
    </source>
</evidence>
<dbReference type="OrthoDB" id="9803895at2"/>
<gene>
    <name evidence="4" type="ORF">EPD60_14735</name>
</gene>
<dbReference type="EMBL" id="SJZI01000050">
    <property type="protein sequence ID" value="TCJ12689.1"/>
    <property type="molecule type" value="Genomic_DNA"/>
</dbReference>
<dbReference type="AlphaFoldDB" id="A0A4R1B8V8"/>
<name>A0A4R1B8V8_9BACT</name>
<evidence type="ECO:0000256" key="1">
    <source>
        <dbReference type="SAM" id="MobiDB-lite"/>
    </source>
</evidence>
<keyword evidence="2" id="KW-1133">Transmembrane helix</keyword>
<feature type="domain" description="PASTA" evidence="3">
    <location>
        <begin position="35"/>
        <end position="101"/>
    </location>
</feature>
<organism evidence="4 5">
    <name type="scientific">Flaviaesturariibacter flavus</name>
    <dbReference type="NCBI Taxonomy" id="2502780"/>
    <lineage>
        <taxon>Bacteria</taxon>
        <taxon>Pseudomonadati</taxon>
        <taxon>Bacteroidota</taxon>
        <taxon>Chitinophagia</taxon>
        <taxon>Chitinophagales</taxon>
        <taxon>Chitinophagaceae</taxon>
        <taxon>Flaviaestuariibacter</taxon>
    </lineage>
</organism>
<proteinExistence type="predicted"/>
<sequence length="273" mass="29371">MTGRPLWVNILWALGLVLLLLLLFVLSMNWLTQHGVARQVPSVTGKPLAEAQKLLEDNGFDIVIQDSVYYDSLPPSAVIKQVPEADAVVKKSRRVYITVNRVIPPDVDMPNLRGYSLRNAEQLLRNLGLRIGDTTTRPDFAKGTVLEQTVNGNPVAPGSKIRVGSRIDLVVGSGVGAESLEVPSLVGMTYEQARALIESDGFILGSVVAPGVRDSLAAYVVRQSPDVRDGKGRAYRIRPGQMIDLWLDVSKPAPPHVDTAAAPPATAPADGGQ</sequence>
<evidence type="ECO:0000313" key="5">
    <source>
        <dbReference type="Proteomes" id="UP000295334"/>
    </source>
</evidence>
<feature type="region of interest" description="Disordered" evidence="1">
    <location>
        <begin position="254"/>
        <end position="273"/>
    </location>
</feature>